<keyword evidence="2" id="KW-1003">Cell membrane</keyword>
<protein>
    <submittedName>
        <fullName evidence="8">Uncharacterized membrane-associated protein</fullName>
    </submittedName>
</protein>
<reference evidence="8 9" key="1">
    <citation type="journal article" date="2009" name="Stand. Genomic Sci.">
        <title>Complete genome sequence of Halogeometricum borinquense type strain (PR3).</title>
        <authorList>
            <person name="Malfatti S."/>
            <person name="Tindall B.J."/>
            <person name="Schneider S."/>
            <person name="Fahnrich R."/>
            <person name="Lapidus A."/>
            <person name="Labuttii K."/>
            <person name="Copeland A."/>
            <person name="Glavina Del Rio T."/>
            <person name="Nolan M."/>
            <person name="Chen F."/>
            <person name="Lucas S."/>
            <person name="Tice H."/>
            <person name="Cheng J.F."/>
            <person name="Bruce D."/>
            <person name="Goodwin L."/>
            <person name="Pitluck S."/>
            <person name="Anderson I."/>
            <person name="Pati A."/>
            <person name="Ivanova N."/>
            <person name="Mavromatis K."/>
            <person name="Chen A."/>
            <person name="Palaniappan K."/>
            <person name="D'haeseleer P."/>
            <person name="Goker M."/>
            <person name="Bristow J."/>
            <person name="Eisen J.A."/>
            <person name="Markowitz V."/>
            <person name="Hugenholtz P."/>
            <person name="Kyrpides N.C."/>
            <person name="Klenk H.P."/>
            <person name="Chain P."/>
        </authorList>
    </citation>
    <scope>NUCLEOTIDE SEQUENCE [LARGE SCALE GENOMIC DNA]</scope>
    <source>
        <strain evidence="9">ATCC 700274 / DSM 11551 / JCM 10706 / KCTC 4070 / PR3</strain>
    </source>
</reference>
<dbReference type="HOGENOM" id="CLU_111440_0_0_2"/>
<evidence type="ECO:0000313" key="8">
    <source>
        <dbReference type="EMBL" id="ADQ65745.1"/>
    </source>
</evidence>
<keyword evidence="5 6" id="KW-0472">Membrane</keyword>
<dbReference type="InterPro" id="IPR032816">
    <property type="entry name" value="VTT_dom"/>
</dbReference>
<evidence type="ECO:0000259" key="7">
    <source>
        <dbReference type="Pfam" id="PF09335"/>
    </source>
</evidence>
<proteinExistence type="predicted"/>
<dbReference type="KEGG" id="hbo:Hbor_01340"/>
<sequence length="205" mass="22473">MKNRIAPGDGLPDNGMSSILGAKLVLMIRGYSRSMQAPLQVAQMPDELQALLHSEWAYLVLFGVFVLEGAMLMYFMPSELIVPGSLVLLGTDAAVAVIGIAVLGATIGQYALFKVAQRGGREYLLQKRWFAVSESKLDRFDGWFERWGPIVVPVSNTLLFTRGMLTVPAGFAEMDDRQFVALSAVGTLSFEVILAALYVYFDTLV</sequence>
<dbReference type="PANTHER" id="PTHR42709">
    <property type="entry name" value="ALKALINE PHOSPHATASE LIKE PROTEIN"/>
    <property type="match status" value="1"/>
</dbReference>
<feature type="transmembrane region" description="Helical" evidence="6">
    <location>
        <begin position="56"/>
        <end position="75"/>
    </location>
</feature>
<feature type="transmembrane region" description="Helical" evidence="6">
    <location>
        <begin position="179"/>
        <end position="201"/>
    </location>
</feature>
<feature type="transmembrane region" description="Helical" evidence="6">
    <location>
        <begin position="87"/>
        <end position="112"/>
    </location>
</feature>
<keyword evidence="9" id="KW-1185">Reference proteome</keyword>
<evidence type="ECO:0000256" key="2">
    <source>
        <dbReference type="ARBA" id="ARBA00022475"/>
    </source>
</evidence>
<dbReference type="Pfam" id="PF09335">
    <property type="entry name" value="VTT_dom"/>
    <property type="match status" value="1"/>
</dbReference>
<comment type="subcellular location">
    <subcellularLocation>
        <location evidence="1">Cell membrane</location>
        <topology evidence="1">Multi-pass membrane protein</topology>
    </subcellularLocation>
</comment>
<evidence type="ECO:0000256" key="5">
    <source>
        <dbReference type="ARBA" id="ARBA00023136"/>
    </source>
</evidence>
<evidence type="ECO:0000313" key="9">
    <source>
        <dbReference type="Proteomes" id="UP000006663"/>
    </source>
</evidence>
<dbReference type="STRING" id="469382.Hbor_01340"/>
<evidence type="ECO:0000256" key="4">
    <source>
        <dbReference type="ARBA" id="ARBA00022989"/>
    </source>
</evidence>
<accession>E4NS60</accession>
<gene>
    <name evidence="8" type="ordered locus">Hbor_01340</name>
</gene>
<dbReference type="Proteomes" id="UP000006663">
    <property type="component" value="Chromosome"/>
</dbReference>
<keyword evidence="4 6" id="KW-1133">Transmembrane helix</keyword>
<dbReference type="InterPro" id="IPR051311">
    <property type="entry name" value="DedA_domain"/>
</dbReference>
<organism evidence="8 9">
    <name type="scientific">Halogeometricum borinquense (strain ATCC 700274 / DSM 11551 / JCM 10706 / KCTC 4070 / PR3)</name>
    <dbReference type="NCBI Taxonomy" id="469382"/>
    <lineage>
        <taxon>Archaea</taxon>
        <taxon>Methanobacteriati</taxon>
        <taxon>Methanobacteriota</taxon>
        <taxon>Stenosarchaea group</taxon>
        <taxon>Halobacteria</taxon>
        <taxon>Halobacteriales</taxon>
        <taxon>Haloferacaceae</taxon>
        <taxon>Halogeometricum</taxon>
    </lineage>
</organism>
<keyword evidence="3 6" id="KW-0812">Transmembrane</keyword>
<feature type="domain" description="VTT" evidence="7">
    <location>
        <begin position="93"/>
        <end position="191"/>
    </location>
</feature>
<dbReference type="EMBL" id="CP001690">
    <property type="protein sequence ID" value="ADQ65745.1"/>
    <property type="molecule type" value="Genomic_DNA"/>
</dbReference>
<dbReference type="eggNOG" id="arCOG03117">
    <property type="taxonomic scope" value="Archaea"/>
</dbReference>
<evidence type="ECO:0000256" key="3">
    <source>
        <dbReference type="ARBA" id="ARBA00022692"/>
    </source>
</evidence>
<evidence type="ECO:0000256" key="1">
    <source>
        <dbReference type="ARBA" id="ARBA00004651"/>
    </source>
</evidence>
<dbReference type="PANTHER" id="PTHR42709:SF6">
    <property type="entry name" value="UNDECAPRENYL PHOSPHATE TRANSPORTER A"/>
    <property type="match status" value="1"/>
</dbReference>
<name>E4NS60_HALBP</name>
<dbReference type="AlphaFoldDB" id="E4NS60"/>
<evidence type="ECO:0000256" key="6">
    <source>
        <dbReference type="SAM" id="Phobius"/>
    </source>
</evidence>
<dbReference type="GO" id="GO:0005886">
    <property type="term" value="C:plasma membrane"/>
    <property type="evidence" value="ECO:0007669"/>
    <property type="project" value="UniProtKB-SubCell"/>
</dbReference>